<comment type="caution">
    <text evidence="2">The sequence shown here is derived from an EMBL/GenBank/DDBJ whole genome shotgun (WGS) entry which is preliminary data.</text>
</comment>
<accession>A0A835F7A4</accession>
<protein>
    <submittedName>
        <fullName evidence="2">Uncharacterized protein</fullName>
    </submittedName>
</protein>
<keyword evidence="1" id="KW-1133">Transmembrane helix</keyword>
<keyword evidence="1" id="KW-0812">Transmembrane</keyword>
<dbReference type="Proteomes" id="UP000636709">
    <property type="component" value="Unassembled WGS sequence"/>
</dbReference>
<sequence length="80" mass="8402">MARTPRGAHKVVAAICSGELGGGEKEWRWRGWRAPARAEVVVVVGCVATLTLLVLVFGGGTGSLTAFSSPRIELVKKPAD</sequence>
<organism evidence="2 3">
    <name type="scientific">Digitaria exilis</name>
    <dbReference type="NCBI Taxonomy" id="1010633"/>
    <lineage>
        <taxon>Eukaryota</taxon>
        <taxon>Viridiplantae</taxon>
        <taxon>Streptophyta</taxon>
        <taxon>Embryophyta</taxon>
        <taxon>Tracheophyta</taxon>
        <taxon>Spermatophyta</taxon>
        <taxon>Magnoliopsida</taxon>
        <taxon>Liliopsida</taxon>
        <taxon>Poales</taxon>
        <taxon>Poaceae</taxon>
        <taxon>PACMAD clade</taxon>
        <taxon>Panicoideae</taxon>
        <taxon>Panicodae</taxon>
        <taxon>Paniceae</taxon>
        <taxon>Anthephorinae</taxon>
        <taxon>Digitaria</taxon>
    </lineage>
</organism>
<evidence type="ECO:0000313" key="3">
    <source>
        <dbReference type="Proteomes" id="UP000636709"/>
    </source>
</evidence>
<feature type="transmembrane region" description="Helical" evidence="1">
    <location>
        <begin position="40"/>
        <end position="60"/>
    </location>
</feature>
<keyword evidence="1" id="KW-0472">Membrane</keyword>
<reference evidence="2" key="1">
    <citation type="submission" date="2020-07" db="EMBL/GenBank/DDBJ databases">
        <title>Genome sequence and genetic diversity analysis of an under-domesticated orphan crop, white fonio (Digitaria exilis).</title>
        <authorList>
            <person name="Bennetzen J.L."/>
            <person name="Chen S."/>
            <person name="Ma X."/>
            <person name="Wang X."/>
            <person name="Yssel A.E.J."/>
            <person name="Chaluvadi S.R."/>
            <person name="Johnson M."/>
            <person name="Gangashetty P."/>
            <person name="Hamidou F."/>
            <person name="Sanogo M.D."/>
            <person name="Zwaenepoel A."/>
            <person name="Wallace J."/>
            <person name="Van De Peer Y."/>
            <person name="Van Deynze A."/>
        </authorList>
    </citation>
    <scope>NUCLEOTIDE SEQUENCE</scope>
    <source>
        <tissue evidence="2">Leaves</tissue>
    </source>
</reference>
<keyword evidence="3" id="KW-1185">Reference proteome</keyword>
<proteinExistence type="predicted"/>
<evidence type="ECO:0000256" key="1">
    <source>
        <dbReference type="SAM" id="Phobius"/>
    </source>
</evidence>
<dbReference type="AlphaFoldDB" id="A0A835F7A4"/>
<evidence type="ECO:0000313" key="2">
    <source>
        <dbReference type="EMBL" id="KAF8730297.1"/>
    </source>
</evidence>
<dbReference type="EMBL" id="JACEFO010001619">
    <property type="protein sequence ID" value="KAF8730297.1"/>
    <property type="molecule type" value="Genomic_DNA"/>
</dbReference>
<gene>
    <name evidence="2" type="ORF">HU200_017281</name>
</gene>
<name>A0A835F7A4_9POAL</name>